<feature type="transmembrane region" description="Helical" evidence="5">
    <location>
        <begin position="379"/>
        <end position="401"/>
    </location>
</feature>
<feature type="transmembrane region" description="Helical" evidence="5">
    <location>
        <begin position="221"/>
        <end position="241"/>
    </location>
</feature>
<evidence type="ECO:0000256" key="4">
    <source>
        <dbReference type="ARBA" id="ARBA00023136"/>
    </source>
</evidence>
<feature type="transmembrane region" description="Helical" evidence="5">
    <location>
        <begin position="407"/>
        <end position="425"/>
    </location>
</feature>
<feature type="transmembrane region" description="Helical" evidence="5">
    <location>
        <begin position="70"/>
        <end position="90"/>
    </location>
</feature>
<dbReference type="RefSeq" id="WP_092366409.1">
    <property type="nucleotide sequence ID" value="NZ_DAINWJ010000031.1"/>
</dbReference>
<comment type="subcellular location">
    <subcellularLocation>
        <location evidence="1">Membrane</location>
        <topology evidence="1">Multi-pass membrane protein</topology>
    </subcellularLocation>
</comment>
<feature type="transmembrane region" description="Helical" evidence="5">
    <location>
        <begin position="437"/>
        <end position="457"/>
    </location>
</feature>
<organism evidence="6 7">
    <name type="scientific">Enterocloster lavalensis</name>
    <dbReference type="NCBI Taxonomy" id="460384"/>
    <lineage>
        <taxon>Bacteria</taxon>
        <taxon>Bacillati</taxon>
        <taxon>Bacillota</taxon>
        <taxon>Clostridia</taxon>
        <taxon>Lachnospirales</taxon>
        <taxon>Lachnospiraceae</taxon>
        <taxon>Enterocloster</taxon>
    </lineage>
</organism>
<evidence type="ECO:0000256" key="2">
    <source>
        <dbReference type="ARBA" id="ARBA00022692"/>
    </source>
</evidence>
<dbReference type="STRING" id="460384.SAMN05216313_11959"/>
<evidence type="ECO:0000256" key="3">
    <source>
        <dbReference type="ARBA" id="ARBA00022989"/>
    </source>
</evidence>
<evidence type="ECO:0000313" key="6">
    <source>
        <dbReference type="EMBL" id="SET91659.1"/>
    </source>
</evidence>
<feature type="transmembrane region" description="Helical" evidence="5">
    <location>
        <begin position="352"/>
        <end position="372"/>
    </location>
</feature>
<feature type="transmembrane region" description="Helical" evidence="5">
    <location>
        <begin position="290"/>
        <end position="306"/>
    </location>
</feature>
<dbReference type="GO" id="GO:0022857">
    <property type="term" value="F:transmembrane transporter activity"/>
    <property type="evidence" value="ECO:0007669"/>
    <property type="project" value="InterPro"/>
</dbReference>
<name>A0A1I0I5S0_9FIRM</name>
<dbReference type="Proteomes" id="UP000198508">
    <property type="component" value="Unassembled WGS sequence"/>
</dbReference>
<dbReference type="EMBL" id="FOIM01000019">
    <property type="protein sequence ID" value="SET91659.1"/>
    <property type="molecule type" value="Genomic_DNA"/>
</dbReference>
<feature type="transmembrane region" description="Helical" evidence="5">
    <location>
        <begin position="313"/>
        <end position="332"/>
    </location>
</feature>
<feature type="transmembrane region" description="Helical" evidence="5">
    <location>
        <begin position="178"/>
        <end position="194"/>
    </location>
</feature>
<evidence type="ECO:0000256" key="1">
    <source>
        <dbReference type="ARBA" id="ARBA00004141"/>
    </source>
</evidence>
<dbReference type="GO" id="GO:0016020">
    <property type="term" value="C:membrane"/>
    <property type="evidence" value="ECO:0007669"/>
    <property type="project" value="UniProtKB-SubCell"/>
</dbReference>
<proteinExistence type="predicted"/>
<protein>
    <submittedName>
        <fullName evidence="6">Di-and tricarboxylate transporter</fullName>
    </submittedName>
</protein>
<dbReference type="AlphaFoldDB" id="A0A1I0I5S0"/>
<dbReference type="Pfam" id="PF00939">
    <property type="entry name" value="Na_sulph_symp"/>
    <property type="match status" value="1"/>
</dbReference>
<evidence type="ECO:0000313" key="7">
    <source>
        <dbReference type="Proteomes" id="UP000198508"/>
    </source>
</evidence>
<evidence type="ECO:0000256" key="5">
    <source>
        <dbReference type="SAM" id="Phobius"/>
    </source>
</evidence>
<feature type="transmembrane region" description="Helical" evidence="5">
    <location>
        <begin position="46"/>
        <end position="63"/>
    </location>
</feature>
<accession>A0A1I0I5S0</accession>
<keyword evidence="7" id="KW-1185">Reference proteome</keyword>
<reference evidence="7" key="1">
    <citation type="submission" date="2016-10" db="EMBL/GenBank/DDBJ databases">
        <authorList>
            <person name="Varghese N."/>
            <person name="Submissions S."/>
        </authorList>
    </citation>
    <scope>NUCLEOTIDE SEQUENCE [LARGE SCALE GENOMIC DNA]</scope>
    <source>
        <strain evidence="7">NLAE-zl-G277</strain>
    </source>
</reference>
<sequence length="464" mass="50380">MERILKCYVAPGQPDRGWIAGLLLSLVIPAAILFVCPFGLTLRQSAVVAAVLLVIIWWSAGIVKKIPASVFLIAVFCLVSRAGVRTIFSFPLSETFPMIVMTYLFSQGIANSGLIDQIFQPLLLRLVHTPWQCLLAVAAMFYLTMYVIPQPLARVIIVAAMFHQFLKQTDLPEQTCSVLMYGVFLLFAVVNMSAKDADMIMNHVAAGFSETPISNGMWMRYMLPPTLVTCALVLLVFLFSFRRELLGLTIEARVQTAHAPFDRRQKAALAVIVVTVLLWMTSGLHGINNTVITVLGTALLFGLGVLHREDLKTIDVTTLVFLTAAFSIGGVMKSCGAADKVFGVLQGIFPAGFSVGYLLVMVLVSMLLHMILGSNTTTLSVAVPGMIILCGQTVASPVIVFTAVTSVSFHALLPFHSVAMMIGASNGYFPARYVTRMGLALTVLTFAAVAGVFYPYWNMCGLFG</sequence>
<feature type="transmembrane region" description="Helical" evidence="5">
    <location>
        <begin position="21"/>
        <end position="40"/>
    </location>
</feature>
<keyword evidence="4 5" id="KW-0472">Membrane</keyword>
<feature type="transmembrane region" description="Helical" evidence="5">
    <location>
        <begin position="267"/>
        <end position="284"/>
    </location>
</feature>
<dbReference type="InterPro" id="IPR001898">
    <property type="entry name" value="SLC13A/DASS"/>
</dbReference>
<gene>
    <name evidence="6" type="ORF">SAMN05216313_11959</name>
</gene>
<dbReference type="GeneID" id="93279427"/>
<keyword evidence="2 5" id="KW-0812">Transmembrane</keyword>
<keyword evidence="3 5" id="KW-1133">Transmembrane helix</keyword>